<protein>
    <submittedName>
        <fullName evidence="3">Transmembrane protein</fullName>
    </submittedName>
</protein>
<accession>A0A9D2VYX4</accession>
<feature type="region of interest" description="Disordered" evidence="1">
    <location>
        <begin position="207"/>
        <end position="243"/>
    </location>
</feature>
<name>A0A9D2VYX4_9FIRM</name>
<evidence type="ECO:0000313" key="3">
    <source>
        <dbReference type="EMBL" id="HJH50444.1"/>
    </source>
</evidence>
<organism evidence="3 4">
    <name type="scientific">Merdimonas faecis</name>
    <dbReference type="NCBI Taxonomy" id="1653435"/>
    <lineage>
        <taxon>Bacteria</taxon>
        <taxon>Bacillati</taxon>
        <taxon>Bacillota</taxon>
        <taxon>Clostridia</taxon>
        <taxon>Lachnospirales</taxon>
        <taxon>Lachnospiraceae</taxon>
        <taxon>Merdimonas</taxon>
    </lineage>
</organism>
<gene>
    <name evidence="3" type="ORF">K8V39_09290</name>
</gene>
<keyword evidence="2" id="KW-1133">Transmembrane helix</keyword>
<dbReference type="RefSeq" id="WP_070088166.1">
    <property type="nucleotide sequence ID" value="NZ_CABMJS010000010.1"/>
</dbReference>
<dbReference type="AlphaFoldDB" id="A0A9D2VYX4"/>
<proteinExistence type="predicted"/>
<feature type="transmembrane region" description="Helical" evidence="2">
    <location>
        <begin position="62"/>
        <end position="94"/>
    </location>
</feature>
<keyword evidence="2 3" id="KW-0812">Transmembrane</keyword>
<evidence type="ECO:0000313" key="4">
    <source>
        <dbReference type="Proteomes" id="UP000813420"/>
    </source>
</evidence>
<comment type="caution">
    <text evidence="3">The sequence shown here is derived from an EMBL/GenBank/DDBJ whole genome shotgun (WGS) entry which is preliminary data.</text>
</comment>
<feature type="transmembrane region" description="Helical" evidence="2">
    <location>
        <begin position="100"/>
        <end position="122"/>
    </location>
</feature>
<sequence length="243" mass="25322">MEQMTNIQDQLNQILNGQPGELLSAAGTQAAYGALAAAVVVGLLVCFFGLKLVRILGTLMGFFAGAAIGAAAGLIIGLEGMAFAGIVLGAGIVFGLLSWFLYRVGVFLLVLAQVSGLVLTLLPGSWISAVVALAAGIIVAILSVIYVEPFVIIVTGIYGGLTAGTNIAALAGLDAMTWSGIGIVIGAVIAVIGIIVQFMMHSRKVGKKERNYSKKVKEQDSMESEVEKARHLLDDDDDDDLQD</sequence>
<reference evidence="3" key="1">
    <citation type="journal article" date="2021" name="PeerJ">
        <title>Extensive microbial diversity within the chicken gut microbiome revealed by metagenomics and culture.</title>
        <authorList>
            <person name="Gilroy R."/>
            <person name="Ravi A."/>
            <person name="Getino M."/>
            <person name="Pursley I."/>
            <person name="Horton D.L."/>
            <person name="Alikhan N.F."/>
            <person name="Baker D."/>
            <person name="Gharbi K."/>
            <person name="Hall N."/>
            <person name="Watson M."/>
            <person name="Adriaenssens E.M."/>
            <person name="Foster-Nyarko E."/>
            <person name="Jarju S."/>
            <person name="Secka A."/>
            <person name="Antonio M."/>
            <person name="Oren A."/>
            <person name="Chaudhuri R.R."/>
            <person name="La Ragione R."/>
            <person name="Hildebrand F."/>
            <person name="Pallen M.J."/>
        </authorList>
    </citation>
    <scope>NUCLEOTIDE SEQUENCE</scope>
    <source>
        <strain evidence="3">USAMLcec4-12693</strain>
    </source>
</reference>
<dbReference type="EMBL" id="DYXE01000080">
    <property type="protein sequence ID" value="HJH50444.1"/>
    <property type="molecule type" value="Genomic_DNA"/>
</dbReference>
<keyword evidence="2" id="KW-0472">Membrane</keyword>
<feature type="transmembrane region" description="Helical" evidence="2">
    <location>
        <begin position="30"/>
        <end position="50"/>
    </location>
</feature>
<evidence type="ECO:0000256" key="1">
    <source>
        <dbReference type="SAM" id="MobiDB-lite"/>
    </source>
</evidence>
<dbReference type="Proteomes" id="UP000813420">
    <property type="component" value="Unassembled WGS sequence"/>
</dbReference>
<feature type="compositionally biased region" description="Acidic residues" evidence="1">
    <location>
        <begin position="234"/>
        <end position="243"/>
    </location>
</feature>
<feature type="transmembrane region" description="Helical" evidence="2">
    <location>
        <begin position="129"/>
        <end position="158"/>
    </location>
</feature>
<feature type="transmembrane region" description="Helical" evidence="2">
    <location>
        <begin position="178"/>
        <end position="200"/>
    </location>
</feature>
<evidence type="ECO:0000256" key="2">
    <source>
        <dbReference type="SAM" id="Phobius"/>
    </source>
</evidence>
<dbReference type="OrthoDB" id="2052537at2"/>
<feature type="compositionally biased region" description="Basic and acidic residues" evidence="1">
    <location>
        <begin position="208"/>
        <end position="233"/>
    </location>
</feature>
<reference evidence="3" key="2">
    <citation type="submission" date="2021-09" db="EMBL/GenBank/DDBJ databases">
        <authorList>
            <person name="Gilroy R."/>
        </authorList>
    </citation>
    <scope>NUCLEOTIDE SEQUENCE</scope>
    <source>
        <strain evidence="3">USAMLcec4-12693</strain>
    </source>
</reference>